<evidence type="ECO:0000313" key="2">
    <source>
        <dbReference type="EMBL" id="MBB4141735.1"/>
    </source>
</evidence>
<gene>
    <name evidence="2" type="ORF">GGQ72_000234</name>
</gene>
<keyword evidence="3" id="KW-1185">Reference proteome</keyword>
<feature type="compositionally biased region" description="Polar residues" evidence="1">
    <location>
        <begin position="54"/>
        <end position="63"/>
    </location>
</feature>
<feature type="region of interest" description="Disordered" evidence="1">
    <location>
        <begin position="42"/>
        <end position="70"/>
    </location>
</feature>
<organism evidence="2 3">
    <name type="scientific">Rhizobium rhizoryzae</name>
    <dbReference type="NCBI Taxonomy" id="451876"/>
    <lineage>
        <taxon>Bacteria</taxon>
        <taxon>Pseudomonadati</taxon>
        <taxon>Pseudomonadota</taxon>
        <taxon>Alphaproteobacteria</taxon>
        <taxon>Hyphomicrobiales</taxon>
        <taxon>Rhizobiaceae</taxon>
        <taxon>Rhizobium/Agrobacterium group</taxon>
        <taxon>Rhizobium</taxon>
    </lineage>
</organism>
<feature type="compositionally biased region" description="Basic and acidic residues" evidence="1">
    <location>
        <begin position="42"/>
        <end position="53"/>
    </location>
</feature>
<sequence length="70" mass="7984">MMRKFLQVLMRQADAMQVEDLQAATGTYADGLFPLTREEAPETRADRMRHSYQRDTSAASQLADSFPVFN</sequence>
<protein>
    <submittedName>
        <fullName evidence="2">Uncharacterized protein</fullName>
    </submittedName>
</protein>
<dbReference type="Proteomes" id="UP000519897">
    <property type="component" value="Unassembled WGS sequence"/>
</dbReference>
<reference evidence="2 3" key="1">
    <citation type="submission" date="2020-08" db="EMBL/GenBank/DDBJ databases">
        <title>Genomic Encyclopedia of Type Strains, Phase IV (KMG-IV): sequencing the most valuable type-strain genomes for metagenomic binning, comparative biology and taxonomic classification.</title>
        <authorList>
            <person name="Goeker M."/>
        </authorList>
    </citation>
    <scope>NUCLEOTIDE SEQUENCE [LARGE SCALE GENOMIC DNA]</scope>
    <source>
        <strain evidence="2 3">DSM 29514</strain>
    </source>
</reference>
<dbReference type="EMBL" id="JACIEC010000001">
    <property type="protein sequence ID" value="MBB4141735.1"/>
    <property type="molecule type" value="Genomic_DNA"/>
</dbReference>
<dbReference type="RefSeq" id="WP_062554098.1">
    <property type="nucleotide sequence ID" value="NZ_CP049250.1"/>
</dbReference>
<accession>A0A7W6PQJ0</accession>
<proteinExistence type="predicted"/>
<name>A0A7W6PQJ0_9HYPH</name>
<comment type="caution">
    <text evidence="2">The sequence shown here is derived from an EMBL/GenBank/DDBJ whole genome shotgun (WGS) entry which is preliminary data.</text>
</comment>
<dbReference type="AlphaFoldDB" id="A0A7W6PQJ0"/>
<evidence type="ECO:0000256" key="1">
    <source>
        <dbReference type="SAM" id="MobiDB-lite"/>
    </source>
</evidence>
<evidence type="ECO:0000313" key="3">
    <source>
        <dbReference type="Proteomes" id="UP000519897"/>
    </source>
</evidence>